<evidence type="ECO:0000256" key="1">
    <source>
        <dbReference type="SAM" id="MobiDB-lite"/>
    </source>
</evidence>
<evidence type="ECO:0000313" key="3">
    <source>
        <dbReference type="Proteomes" id="UP000317977"/>
    </source>
</evidence>
<organism evidence="2 3">
    <name type="scientific">Rubripirellula reticaptiva</name>
    <dbReference type="NCBI Taxonomy" id="2528013"/>
    <lineage>
        <taxon>Bacteria</taxon>
        <taxon>Pseudomonadati</taxon>
        <taxon>Planctomycetota</taxon>
        <taxon>Planctomycetia</taxon>
        <taxon>Pirellulales</taxon>
        <taxon>Pirellulaceae</taxon>
        <taxon>Rubripirellula</taxon>
    </lineage>
</organism>
<proteinExistence type="predicted"/>
<dbReference type="Proteomes" id="UP000317977">
    <property type="component" value="Unassembled WGS sequence"/>
</dbReference>
<dbReference type="AlphaFoldDB" id="A0A5C6EZL8"/>
<comment type="caution">
    <text evidence="2">The sequence shown here is derived from an EMBL/GenBank/DDBJ whole genome shotgun (WGS) entry which is preliminary data.</text>
</comment>
<protein>
    <submittedName>
        <fullName evidence="2">Uncharacterized protein</fullName>
    </submittedName>
</protein>
<evidence type="ECO:0000313" key="2">
    <source>
        <dbReference type="EMBL" id="TWU55083.1"/>
    </source>
</evidence>
<keyword evidence="3" id="KW-1185">Reference proteome</keyword>
<sequence length="121" mass="13654">MSVLWHTEGKGDEDLHVHHFYRIVESQIRRMGLADEQSIRCVLPASPLSYHGHLITVRWCIRMRLFLSDGRKIMAEQPFNLVSPVVEDQSGPLSVVSPRKRDLNSKANDSADEDAAVMLGS</sequence>
<dbReference type="EMBL" id="SJPX01000002">
    <property type="protein sequence ID" value="TWU55083.1"/>
    <property type="molecule type" value="Genomic_DNA"/>
</dbReference>
<accession>A0A5C6EZL8</accession>
<name>A0A5C6EZL8_9BACT</name>
<reference evidence="2 3" key="1">
    <citation type="submission" date="2019-02" db="EMBL/GenBank/DDBJ databases">
        <title>Deep-cultivation of Planctomycetes and their phenomic and genomic characterization uncovers novel biology.</title>
        <authorList>
            <person name="Wiegand S."/>
            <person name="Jogler M."/>
            <person name="Boedeker C."/>
            <person name="Pinto D."/>
            <person name="Vollmers J."/>
            <person name="Rivas-Marin E."/>
            <person name="Kohn T."/>
            <person name="Peeters S.H."/>
            <person name="Heuer A."/>
            <person name="Rast P."/>
            <person name="Oberbeckmann S."/>
            <person name="Bunk B."/>
            <person name="Jeske O."/>
            <person name="Meyerdierks A."/>
            <person name="Storesund J.E."/>
            <person name="Kallscheuer N."/>
            <person name="Luecker S."/>
            <person name="Lage O.M."/>
            <person name="Pohl T."/>
            <person name="Merkel B.J."/>
            <person name="Hornburger P."/>
            <person name="Mueller R.-W."/>
            <person name="Bruemmer F."/>
            <person name="Labrenz M."/>
            <person name="Spormann A.M."/>
            <person name="Op Den Camp H."/>
            <person name="Overmann J."/>
            <person name="Amann R."/>
            <person name="Jetten M.S.M."/>
            <person name="Mascher T."/>
            <person name="Medema M.H."/>
            <person name="Devos D.P."/>
            <person name="Kaster A.-K."/>
            <person name="Ovreas L."/>
            <person name="Rohde M."/>
            <person name="Galperin M.Y."/>
            <person name="Jogler C."/>
        </authorList>
    </citation>
    <scope>NUCLEOTIDE SEQUENCE [LARGE SCALE GENOMIC DNA]</scope>
    <source>
        <strain evidence="2 3">Poly59</strain>
    </source>
</reference>
<gene>
    <name evidence="2" type="ORF">Poly59_13780</name>
</gene>
<feature type="region of interest" description="Disordered" evidence="1">
    <location>
        <begin position="89"/>
        <end position="121"/>
    </location>
</feature>